<feature type="domain" description="Transposase putative helix-turn-helix" evidence="11">
    <location>
        <begin position="16"/>
        <end position="63"/>
    </location>
</feature>
<comment type="similarity">
    <text evidence="1">In the C-terminal section; belongs to the transposase 35 family.</text>
</comment>
<dbReference type="GO" id="GO:0046872">
    <property type="term" value="F:metal ion binding"/>
    <property type="evidence" value="ECO:0007669"/>
    <property type="project" value="UniProtKB-KW"/>
</dbReference>
<dbReference type="GO" id="GO:0032196">
    <property type="term" value="P:transposition"/>
    <property type="evidence" value="ECO:0007669"/>
    <property type="project" value="UniProtKB-KW"/>
</dbReference>
<keyword evidence="5" id="KW-0862">Zinc</keyword>
<evidence type="ECO:0000256" key="2">
    <source>
        <dbReference type="ARBA" id="ARBA00011044"/>
    </source>
</evidence>
<keyword evidence="7" id="KW-0233">DNA recombination</keyword>
<sequence length="408" mass="47052">MTAKYSCVTHRIIAIMRGVEKAFSYRFYPTTEQESLLRKTLGCVRLVYNRALAARTEAWYERKERLDYVQTSALLTQWKKQDDLQFLNEVSCVPLQQALRHLQSAFTNFFAGRAKYPNFKKKRNGGSAEFTKSAFRWKDGKVFLAKCNEPLNIRWSRRLPDGVEPSTVTIRLNPAGQWYISLRFDDPRDLTLQPVDPSVGLDVGMSSLITLSTGEKIANPKHFNRYYKRLRKAQRSLSRKQKGSRNWDKARLKVAKIHQKISDSRKDHLHQLTTRLIRENQTIIIESLAVKNMVKNRQLARSISDAGWGELVRQLEYKAQWYGRTLVKIDQWFPSSKRCGQCGHIVERLPLSVREWDCPKCGAHHDRDVNAAQNILAVGHTVTVCGAGVRPDRHTSGGQLRRSRKSQK</sequence>
<accession>Q8DG92</accession>
<dbReference type="InterPro" id="IPR010095">
    <property type="entry name" value="Cas12f1-like_TNB"/>
</dbReference>
<dbReference type="GO" id="GO:0006310">
    <property type="term" value="P:DNA recombination"/>
    <property type="evidence" value="ECO:0007669"/>
    <property type="project" value="UniProtKB-KW"/>
</dbReference>
<dbReference type="Pfam" id="PF12323">
    <property type="entry name" value="HTH_OrfB_IS605"/>
    <property type="match status" value="1"/>
</dbReference>
<dbReference type="EMBL" id="BA000039">
    <property type="protein sequence ID" value="BAC09983.1"/>
    <property type="molecule type" value="Genomic_DNA"/>
</dbReference>
<feature type="domain" description="Cas12f1-like TNB" evidence="10">
    <location>
        <begin position="308"/>
        <end position="375"/>
    </location>
</feature>
<dbReference type="Pfam" id="PF01385">
    <property type="entry name" value="OrfB_IS605"/>
    <property type="match status" value="1"/>
</dbReference>
<evidence type="ECO:0000259" key="9">
    <source>
        <dbReference type="Pfam" id="PF01385"/>
    </source>
</evidence>
<name>Q8DG92_THEVB</name>
<evidence type="ECO:0000256" key="6">
    <source>
        <dbReference type="ARBA" id="ARBA00023125"/>
    </source>
</evidence>
<dbReference type="KEGG" id="tel:tll2431"/>
<dbReference type="NCBIfam" id="TIGR01766">
    <property type="entry name" value="IS200/IS605 family accessory protein TnpB-like domain"/>
    <property type="match status" value="1"/>
</dbReference>
<evidence type="ECO:0000256" key="8">
    <source>
        <dbReference type="SAM" id="MobiDB-lite"/>
    </source>
</evidence>
<proteinExistence type="inferred from homology"/>
<dbReference type="PANTHER" id="PTHR30405">
    <property type="entry name" value="TRANSPOSASE"/>
    <property type="match status" value="1"/>
</dbReference>
<feature type="region of interest" description="Disordered" evidence="8">
    <location>
        <begin position="389"/>
        <end position="408"/>
    </location>
</feature>
<dbReference type="PATRIC" id="fig|197221.4.peg.2554"/>
<dbReference type="InterPro" id="IPR001959">
    <property type="entry name" value="Transposase"/>
</dbReference>
<dbReference type="Pfam" id="PF07282">
    <property type="entry name" value="Cas12f1-like_TNB"/>
    <property type="match status" value="1"/>
</dbReference>
<evidence type="ECO:0000256" key="3">
    <source>
        <dbReference type="ARBA" id="ARBA00022578"/>
    </source>
</evidence>
<evidence type="ECO:0000256" key="7">
    <source>
        <dbReference type="ARBA" id="ARBA00023172"/>
    </source>
</evidence>
<feature type="domain" description="Probable transposase IS891/IS1136/IS1341" evidence="9">
    <location>
        <begin position="194"/>
        <end position="297"/>
    </location>
</feature>
<dbReference type="InterPro" id="IPR051399">
    <property type="entry name" value="RNA-guided_DNA_endo/Transpos"/>
</dbReference>
<dbReference type="Proteomes" id="UP000000440">
    <property type="component" value="Chromosome"/>
</dbReference>
<dbReference type="eggNOG" id="COG0675">
    <property type="taxonomic scope" value="Bacteria"/>
</dbReference>
<keyword evidence="6" id="KW-0238">DNA-binding</keyword>
<reference evidence="12 13" key="1">
    <citation type="journal article" date="2002" name="DNA Res.">
        <title>Complete genome structure of the thermophilic cyanobacterium Thermosynechococcus elongatus BP-1.</title>
        <authorList>
            <person name="Nakamura Y."/>
            <person name="Kaneko T."/>
            <person name="Sato S."/>
            <person name="Ikeuchi M."/>
            <person name="Katoh H."/>
            <person name="Sasamoto S."/>
            <person name="Watanabe A."/>
            <person name="Iriguchi M."/>
            <person name="Kawashima K."/>
            <person name="Kimura T."/>
            <person name="Kishida Y."/>
            <person name="Kiyokawa C."/>
            <person name="Kohara M."/>
            <person name="Matsumoto M."/>
            <person name="Matsuno A."/>
            <person name="Nakazaki N."/>
            <person name="Shimpo S."/>
            <person name="Sugimoto M."/>
            <person name="Takeuchi C."/>
            <person name="Yamada M."/>
            <person name="Tabata S."/>
        </authorList>
    </citation>
    <scope>NUCLEOTIDE SEQUENCE [LARGE SCALE GENOMIC DNA]</scope>
    <source>
        <strain evidence="13">IAM M-273 / NIES-2133 / BP-1</strain>
    </source>
</reference>
<evidence type="ECO:0000313" key="13">
    <source>
        <dbReference type="Proteomes" id="UP000000440"/>
    </source>
</evidence>
<evidence type="ECO:0000259" key="11">
    <source>
        <dbReference type="Pfam" id="PF12323"/>
    </source>
</evidence>
<keyword evidence="3" id="KW-0815">Transposition</keyword>
<dbReference type="PANTHER" id="PTHR30405:SF25">
    <property type="entry name" value="RNA-GUIDED DNA ENDONUCLEASE INSQ-RELATED"/>
    <property type="match status" value="1"/>
</dbReference>
<dbReference type="AlphaFoldDB" id="Q8DG92"/>
<comment type="similarity">
    <text evidence="2">In the N-terminal section; belongs to the transposase 2 family.</text>
</comment>
<evidence type="ECO:0000256" key="4">
    <source>
        <dbReference type="ARBA" id="ARBA00022723"/>
    </source>
</evidence>
<evidence type="ECO:0000256" key="1">
    <source>
        <dbReference type="ARBA" id="ARBA00008761"/>
    </source>
</evidence>
<evidence type="ECO:0000256" key="5">
    <source>
        <dbReference type="ARBA" id="ARBA00022833"/>
    </source>
</evidence>
<evidence type="ECO:0000313" key="12">
    <source>
        <dbReference type="EMBL" id="BAC09983.1"/>
    </source>
</evidence>
<evidence type="ECO:0000259" key="10">
    <source>
        <dbReference type="Pfam" id="PF07282"/>
    </source>
</evidence>
<dbReference type="NCBIfam" id="NF040570">
    <property type="entry name" value="guided_TnpB"/>
    <property type="match status" value="1"/>
</dbReference>
<organism evidence="12 13">
    <name type="scientific">Thermosynechococcus vestitus (strain NIES-2133 / IAM M-273 / BP-1)</name>
    <dbReference type="NCBI Taxonomy" id="197221"/>
    <lineage>
        <taxon>Bacteria</taxon>
        <taxon>Bacillati</taxon>
        <taxon>Cyanobacteriota</taxon>
        <taxon>Cyanophyceae</taxon>
        <taxon>Acaryochloridales</taxon>
        <taxon>Thermosynechococcaceae</taxon>
        <taxon>Thermosynechococcus</taxon>
    </lineage>
</organism>
<protein>
    <submittedName>
        <fullName evidence="12">Tll2431 protein</fullName>
    </submittedName>
</protein>
<keyword evidence="4" id="KW-0479">Metal-binding</keyword>
<gene>
    <name evidence="12" type="ordered locus">tll2431</name>
</gene>
<keyword evidence="13" id="KW-1185">Reference proteome</keyword>
<dbReference type="EnsemblBacteria" id="BAC09983">
    <property type="protein sequence ID" value="BAC09983"/>
    <property type="gene ID" value="BAC09983"/>
</dbReference>
<dbReference type="GO" id="GO:0003677">
    <property type="term" value="F:DNA binding"/>
    <property type="evidence" value="ECO:0007669"/>
    <property type="project" value="UniProtKB-KW"/>
</dbReference>
<dbReference type="InterPro" id="IPR021027">
    <property type="entry name" value="Transposase_put_HTH"/>
</dbReference>